<evidence type="ECO:0000313" key="2">
    <source>
        <dbReference type="Proteomes" id="UP000185895"/>
    </source>
</evidence>
<dbReference type="OrthoDB" id="6701189at2"/>
<dbReference type="RefSeq" id="WP_070069946.1">
    <property type="nucleotide sequence ID" value="NZ_MKKK01000023.1"/>
</dbReference>
<keyword evidence="2" id="KW-1185">Reference proteome</keyword>
<evidence type="ECO:0008006" key="3">
    <source>
        <dbReference type="Google" id="ProtNLM"/>
    </source>
</evidence>
<sequence length="78" mass="8933">MKHKTTAAHELEHLYSTGVNTVQTETNYRNGIDQLETAARAGHGKAALFLAQLYHQGFRVERDLQKAQYWQDLAYQQA</sequence>
<dbReference type="Proteomes" id="UP000185895">
    <property type="component" value="Unassembled WGS sequence"/>
</dbReference>
<gene>
    <name evidence="1" type="ORF">BJI46_03070</name>
</gene>
<dbReference type="InterPro" id="IPR011990">
    <property type="entry name" value="TPR-like_helical_dom_sf"/>
</dbReference>
<dbReference type="EMBL" id="MKKK01000023">
    <property type="protein sequence ID" value="OEY95912.1"/>
    <property type="molecule type" value="Genomic_DNA"/>
</dbReference>
<name>A0A1E7R9F4_9GAMM</name>
<dbReference type="AlphaFoldDB" id="A0A1E7R9F4"/>
<reference evidence="1 2" key="1">
    <citation type="submission" date="2016-09" db="EMBL/GenBank/DDBJ databases">
        <authorList>
            <person name="Capua I."/>
            <person name="De Benedictis P."/>
            <person name="Joannis T."/>
            <person name="Lombin L.H."/>
            <person name="Cattoli G."/>
        </authorList>
    </citation>
    <scope>NUCLEOTIDE SEQUENCE [LARGE SCALE GENOMIC DNA]</scope>
    <source>
        <strain evidence="1 2">ANC 4671</strain>
    </source>
</reference>
<proteinExistence type="predicted"/>
<organism evidence="1 2">
    <name type="scientific">Acinetobacter qingfengensis</name>
    <dbReference type="NCBI Taxonomy" id="1262585"/>
    <lineage>
        <taxon>Bacteria</taxon>
        <taxon>Pseudomonadati</taxon>
        <taxon>Pseudomonadota</taxon>
        <taxon>Gammaproteobacteria</taxon>
        <taxon>Moraxellales</taxon>
        <taxon>Moraxellaceae</taxon>
        <taxon>Acinetobacter</taxon>
    </lineage>
</organism>
<dbReference type="Gene3D" id="1.25.40.10">
    <property type="entry name" value="Tetratricopeptide repeat domain"/>
    <property type="match status" value="1"/>
</dbReference>
<evidence type="ECO:0000313" key="1">
    <source>
        <dbReference type="EMBL" id="OEY95912.1"/>
    </source>
</evidence>
<comment type="caution">
    <text evidence="1">The sequence shown here is derived from an EMBL/GenBank/DDBJ whole genome shotgun (WGS) entry which is preliminary data.</text>
</comment>
<accession>A0A1E7R9F4</accession>
<dbReference type="SUPFAM" id="SSF81901">
    <property type="entry name" value="HCP-like"/>
    <property type="match status" value="1"/>
</dbReference>
<protein>
    <recommendedName>
        <fullName evidence="3">Sel1 repeat family protein</fullName>
    </recommendedName>
</protein>